<sequence>MQGGASSSGGAVSLGQQVRQMGAPMGGQQQQQPQPQQIGTPPTGGGGGGGGSASAKRGRGRPMGANAGGNTSSAFKAADVTPAARRKKQKVVDKQIPDKVAALLPESAIYTQLVEFEARVDAALARKKLDIQEVVRSPPPVERILRMYIFNTFANQGQNPNTPFQQHYGEAPSWTLRVMGRVLEPEDPEPEGGSAKPPNPSLPKFSSFFKRITIQLDPLHYPENNTIVWDSARASNHVEGFEIKRRGNVECDVSIRLEMDHNPERFKLSPALAQVLGVEVDTRPHIIAAVWQYIKTKKLQNPADPTMVNCDAALQKVLGDERVKFASISSRLHQHLSPPQPIHLQHRIRLSGNMPAGNACYDVSVNIPAPLLKEMSQFLTNIEKHRDIDLYDDMIANTIRKINEHRRRRAYFLGFSHSPVDFINGLIASQSRDLKMVIGQNSRNSEKERRSDFYNQPWVEDAVIRYLNRRPAKAADGPGNNT</sequence>
<proteinExistence type="predicted"/>
<evidence type="ECO:0000313" key="3">
    <source>
        <dbReference type="EMBL" id="KAG0593299.1"/>
    </source>
</evidence>
<protein>
    <recommendedName>
        <fullName evidence="2">DM2 domain-containing protein</fullName>
    </recommendedName>
</protein>
<feature type="region of interest" description="Disordered" evidence="1">
    <location>
        <begin position="1"/>
        <end position="73"/>
    </location>
</feature>
<dbReference type="InterPro" id="IPR019835">
    <property type="entry name" value="SWIB_domain"/>
</dbReference>
<dbReference type="CDD" id="cd10568">
    <property type="entry name" value="SWIB_like"/>
    <property type="match status" value="1"/>
</dbReference>
<dbReference type="EMBL" id="CM026421">
    <property type="protein sequence ID" value="KAG0593299.1"/>
    <property type="molecule type" value="Genomic_DNA"/>
</dbReference>
<dbReference type="AlphaFoldDB" id="A0A8T0JEH9"/>
<dbReference type="InterPro" id="IPR003121">
    <property type="entry name" value="SWIB_MDM2_domain"/>
</dbReference>
<keyword evidence="4" id="KW-1185">Reference proteome</keyword>
<evidence type="ECO:0000259" key="2">
    <source>
        <dbReference type="PROSITE" id="PS51925"/>
    </source>
</evidence>
<dbReference type="PROSITE" id="PS51925">
    <property type="entry name" value="SWIB_MDM2"/>
    <property type="match status" value="1"/>
</dbReference>
<reference evidence="3" key="1">
    <citation type="submission" date="2020-06" db="EMBL/GenBank/DDBJ databases">
        <title>WGS assembly of Ceratodon purpureus strain R40.</title>
        <authorList>
            <person name="Carey S.B."/>
            <person name="Jenkins J."/>
            <person name="Shu S."/>
            <person name="Lovell J.T."/>
            <person name="Sreedasyam A."/>
            <person name="Maumus F."/>
            <person name="Tiley G.P."/>
            <person name="Fernandez-Pozo N."/>
            <person name="Barry K."/>
            <person name="Chen C."/>
            <person name="Wang M."/>
            <person name="Lipzen A."/>
            <person name="Daum C."/>
            <person name="Saski C.A."/>
            <person name="Payton A.C."/>
            <person name="Mcbreen J.C."/>
            <person name="Conrad R.E."/>
            <person name="Kollar L.M."/>
            <person name="Olsson S."/>
            <person name="Huttunen S."/>
            <person name="Landis J.B."/>
            <person name="Wickett N.J."/>
            <person name="Johnson M.G."/>
            <person name="Rensing S.A."/>
            <person name="Grimwood J."/>
            <person name="Schmutz J."/>
            <person name="Mcdaniel S.F."/>
        </authorList>
    </citation>
    <scope>NUCLEOTIDE SEQUENCE</scope>
    <source>
        <strain evidence="3">R40</strain>
    </source>
</reference>
<dbReference type="SMART" id="SM00151">
    <property type="entry name" value="SWIB"/>
    <property type="match status" value="1"/>
</dbReference>
<dbReference type="Pfam" id="PF02201">
    <property type="entry name" value="SWIB"/>
    <property type="match status" value="1"/>
</dbReference>
<name>A0A8T0JEH9_CERPU</name>
<comment type="caution">
    <text evidence="3">The sequence shown here is derived from an EMBL/GenBank/DDBJ whole genome shotgun (WGS) entry which is preliminary data.</text>
</comment>
<dbReference type="PANTHER" id="PTHR13844">
    <property type="entry name" value="SWI/SNF-RELATED MATRIX-ASSOCIATED ACTIN-DEPENDENT REGULATOR OF CHROMATIN SUBFAMILY D"/>
    <property type="match status" value="1"/>
</dbReference>
<accession>A0A8T0JEH9</accession>
<feature type="compositionally biased region" description="Gly residues" evidence="1">
    <location>
        <begin position="42"/>
        <end position="52"/>
    </location>
</feature>
<dbReference type="SUPFAM" id="SSF47592">
    <property type="entry name" value="SWIB/MDM2 domain"/>
    <property type="match status" value="1"/>
</dbReference>
<organism evidence="3 4">
    <name type="scientific">Ceratodon purpureus</name>
    <name type="common">Fire moss</name>
    <name type="synonym">Dicranum purpureum</name>
    <dbReference type="NCBI Taxonomy" id="3225"/>
    <lineage>
        <taxon>Eukaryota</taxon>
        <taxon>Viridiplantae</taxon>
        <taxon>Streptophyta</taxon>
        <taxon>Embryophyta</taxon>
        <taxon>Bryophyta</taxon>
        <taxon>Bryophytina</taxon>
        <taxon>Bryopsida</taxon>
        <taxon>Dicranidae</taxon>
        <taxon>Pseudoditrichales</taxon>
        <taxon>Ditrichaceae</taxon>
        <taxon>Ceratodon</taxon>
    </lineage>
</organism>
<feature type="compositionally biased region" description="Low complexity" evidence="1">
    <location>
        <begin position="8"/>
        <end position="41"/>
    </location>
</feature>
<feature type="domain" description="DM2" evidence="2">
    <location>
        <begin position="261"/>
        <end position="338"/>
    </location>
</feature>
<evidence type="ECO:0000256" key="1">
    <source>
        <dbReference type="SAM" id="MobiDB-lite"/>
    </source>
</evidence>
<gene>
    <name evidence="3" type="ORF">KC19_1G319400</name>
</gene>
<evidence type="ECO:0000313" key="4">
    <source>
        <dbReference type="Proteomes" id="UP000822688"/>
    </source>
</evidence>
<dbReference type="Proteomes" id="UP000822688">
    <property type="component" value="Chromosome 1"/>
</dbReference>
<dbReference type="Gene3D" id="1.10.245.10">
    <property type="entry name" value="SWIB/MDM2 domain"/>
    <property type="match status" value="1"/>
</dbReference>
<dbReference type="InterPro" id="IPR036885">
    <property type="entry name" value="SWIB_MDM2_dom_sf"/>
</dbReference>